<gene>
    <name evidence="10" type="ORF">POCULU_LOCUS5413</name>
</gene>
<comment type="similarity">
    <text evidence="2 8">Belongs to the GTR/RAG GTP-binding protein family.</text>
</comment>
<keyword evidence="11" id="KW-1185">Reference proteome</keyword>
<evidence type="ECO:0000256" key="2">
    <source>
        <dbReference type="ARBA" id="ARBA00007756"/>
    </source>
</evidence>
<dbReference type="FunFam" id="3.40.50.300:FF:000643">
    <property type="entry name" value="Small monomeric GTPase (Gtr2)"/>
    <property type="match status" value="1"/>
</dbReference>
<dbReference type="GO" id="GO:1990131">
    <property type="term" value="C:Gtr1-Gtr2 GTPase complex"/>
    <property type="evidence" value="ECO:0007669"/>
    <property type="project" value="UniProtKB-UniRule"/>
</dbReference>
<reference evidence="10" key="1">
    <citation type="submission" date="2021-06" db="EMBL/GenBank/DDBJ databases">
        <authorList>
            <person name="Kallberg Y."/>
            <person name="Tangrot J."/>
            <person name="Rosling A."/>
        </authorList>
    </citation>
    <scope>NUCLEOTIDE SEQUENCE</scope>
    <source>
        <strain evidence="10">IA702</strain>
    </source>
</reference>
<keyword evidence="3 8" id="KW-0547">Nucleotide-binding</keyword>
<dbReference type="AlphaFoldDB" id="A0A9N9BCP0"/>
<dbReference type="Gene3D" id="3.40.50.300">
    <property type="entry name" value="P-loop containing nucleotide triphosphate hydrolases"/>
    <property type="match status" value="1"/>
</dbReference>
<dbReference type="GO" id="GO:0009267">
    <property type="term" value="P:cellular response to starvation"/>
    <property type="evidence" value="ECO:0007669"/>
    <property type="project" value="TreeGrafter"/>
</dbReference>
<name>A0A9N9BCP0_9GLOM</name>
<evidence type="ECO:0000256" key="8">
    <source>
        <dbReference type="RuleBase" id="RU367014"/>
    </source>
</evidence>
<comment type="subunit">
    <text evidence="8">Component of the GSE complex.</text>
</comment>
<dbReference type="GO" id="GO:0012505">
    <property type="term" value="C:endomembrane system"/>
    <property type="evidence" value="ECO:0007669"/>
    <property type="project" value="UniProtKB-SubCell"/>
</dbReference>
<dbReference type="GO" id="GO:0010507">
    <property type="term" value="P:negative regulation of autophagy"/>
    <property type="evidence" value="ECO:0007669"/>
    <property type="project" value="TreeGrafter"/>
</dbReference>
<dbReference type="Gene3D" id="3.30.450.190">
    <property type="match status" value="1"/>
</dbReference>
<evidence type="ECO:0000256" key="9">
    <source>
        <dbReference type="SAM" id="MobiDB-lite"/>
    </source>
</evidence>
<dbReference type="CDD" id="cd11385">
    <property type="entry name" value="RagC_like"/>
    <property type="match status" value="1"/>
</dbReference>
<dbReference type="InterPro" id="IPR027417">
    <property type="entry name" value="P-loop_NTPase"/>
</dbReference>
<proteinExistence type="inferred from homology"/>
<evidence type="ECO:0000256" key="1">
    <source>
        <dbReference type="ARBA" id="ARBA00004308"/>
    </source>
</evidence>
<comment type="catalytic activity">
    <reaction evidence="7">
        <text>GTP + H2O = GDP + phosphate + H(+)</text>
        <dbReference type="Rhea" id="RHEA:19669"/>
        <dbReference type="ChEBI" id="CHEBI:15377"/>
        <dbReference type="ChEBI" id="CHEBI:15378"/>
        <dbReference type="ChEBI" id="CHEBI:37565"/>
        <dbReference type="ChEBI" id="CHEBI:43474"/>
        <dbReference type="ChEBI" id="CHEBI:58189"/>
    </reaction>
    <physiologicalReaction direction="left-to-right" evidence="7">
        <dbReference type="Rhea" id="RHEA:19670"/>
    </physiologicalReaction>
</comment>
<comment type="caution">
    <text evidence="10">The sequence shown here is derived from an EMBL/GenBank/DDBJ whole genome shotgun (WGS) entry which is preliminary data.</text>
</comment>
<dbReference type="InterPro" id="IPR006762">
    <property type="entry name" value="Gtr1_RagA"/>
</dbReference>
<keyword evidence="5 8" id="KW-0342">GTP-binding</keyword>
<evidence type="ECO:0000256" key="5">
    <source>
        <dbReference type="ARBA" id="ARBA00023134"/>
    </source>
</evidence>
<dbReference type="PANTHER" id="PTHR11259">
    <property type="entry name" value="RAS-RELATED GTP BINDING RAG/GTR YEAST"/>
    <property type="match status" value="1"/>
</dbReference>
<accession>A0A9N9BCP0</accession>
<dbReference type="GO" id="GO:0003924">
    <property type="term" value="F:GTPase activity"/>
    <property type="evidence" value="ECO:0007669"/>
    <property type="project" value="UniProtKB-UniRule"/>
</dbReference>
<evidence type="ECO:0000313" key="10">
    <source>
        <dbReference type="EMBL" id="CAG8558997.1"/>
    </source>
</evidence>
<dbReference type="Proteomes" id="UP000789572">
    <property type="component" value="Unassembled WGS sequence"/>
</dbReference>
<evidence type="ECO:0000256" key="3">
    <source>
        <dbReference type="ARBA" id="ARBA00022741"/>
    </source>
</evidence>
<keyword evidence="6" id="KW-0472">Membrane</keyword>
<feature type="region of interest" description="Disordered" evidence="9">
    <location>
        <begin position="1"/>
        <end position="36"/>
    </location>
</feature>
<sequence length="385" mass="43545">MSVSYSSSDGDEFSLHTATNVDHGPTDELPDDDSFQDHRPRLLIMGLRRSGKSSIRRVVFHKLPANETLYLRSTQRLEKDNITSFVNFQVWDFPGQEFPFNPVFDVQEIFGEYGALIFVIDAQDDYGEALARLHEIMIHAYRINSELAFEVFIHKVDALSDDYKLDTQRNIHQRTMDALSDAELEIEPRFHLTSIYDHSIFEAFSKVIQKLIPQLPTLENLLNSLCATSGIDKAFLFDVNSKIYIATDRAPVDMQTYEICSDMIDVIMDVSEIYRPVNEDAQNIGGAAGAAESTNSSVMMDRADDTAATIQLTNGVVLALKGVNRFLALVCILRAENYGKHGLLEYNFQCFKQAIAEVFEVKRMSTERLKQENLRMVAEASTAQV</sequence>
<dbReference type="GO" id="GO:1904263">
    <property type="term" value="P:positive regulation of TORC1 signaling"/>
    <property type="evidence" value="ECO:0007669"/>
    <property type="project" value="TreeGrafter"/>
</dbReference>
<dbReference type="OrthoDB" id="26136at2759"/>
<dbReference type="GO" id="GO:0005525">
    <property type="term" value="F:GTP binding"/>
    <property type="evidence" value="ECO:0007669"/>
    <property type="project" value="UniProtKB-UniRule"/>
</dbReference>
<keyword evidence="4" id="KW-0378">Hydrolase</keyword>
<dbReference type="GO" id="GO:0000329">
    <property type="term" value="C:fungal-type vacuole membrane"/>
    <property type="evidence" value="ECO:0007669"/>
    <property type="project" value="TreeGrafter"/>
</dbReference>
<dbReference type="SUPFAM" id="SSF52540">
    <property type="entry name" value="P-loop containing nucleoside triphosphate hydrolases"/>
    <property type="match status" value="1"/>
</dbReference>
<evidence type="ECO:0000256" key="7">
    <source>
        <dbReference type="ARBA" id="ARBA00049117"/>
    </source>
</evidence>
<evidence type="ECO:0000256" key="4">
    <source>
        <dbReference type="ARBA" id="ARBA00022801"/>
    </source>
</evidence>
<organism evidence="10 11">
    <name type="scientific">Paraglomus occultum</name>
    <dbReference type="NCBI Taxonomy" id="144539"/>
    <lineage>
        <taxon>Eukaryota</taxon>
        <taxon>Fungi</taxon>
        <taxon>Fungi incertae sedis</taxon>
        <taxon>Mucoromycota</taxon>
        <taxon>Glomeromycotina</taxon>
        <taxon>Glomeromycetes</taxon>
        <taxon>Paraglomerales</taxon>
        <taxon>Paraglomeraceae</taxon>
        <taxon>Paraglomus</taxon>
    </lineage>
</organism>
<dbReference type="InterPro" id="IPR039400">
    <property type="entry name" value="RagC/D"/>
</dbReference>
<dbReference type="PANTHER" id="PTHR11259:SF2">
    <property type="entry name" value="GH16429P"/>
    <property type="match status" value="1"/>
</dbReference>
<evidence type="ECO:0000313" key="11">
    <source>
        <dbReference type="Proteomes" id="UP000789572"/>
    </source>
</evidence>
<dbReference type="GO" id="GO:0005634">
    <property type="term" value="C:nucleus"/>
    <property type="evidence" value="ECO:0007669"/>
    <property type="project" value="TreeGrafter"/>
</dbReference>
<dbReference type="EMBL" id="CAJVPJ010000827">
    <property type="protein sequence ID" value="CAG8558997.1"/>
    <property type="molecule type" value="Genomic_DNA"/>
</dbReference>
<evidence type="ECO:0000256" key="6">
    <source>
        <dbReference type="ARBA" id="ARBA00023136"/>
    </source>
</evidence>
<dbReference type="Pfam" id="PF04670">
    <property type="entry name" value="Gtr1_RagA"/>
    <property type="match status" value="1"/>
</dbReference>
<comment type="subcellular location">
    <subcellularLocation>
        <location evidence="1">Endomembrane system</location>
    </subcellularLocation>
</comment>
<comment type="function">
    <text evidence="8">GTPase involved in activation of the TORC1 signaling pathway, which promotes growth and represses autophagy in nutrient-rich conditions.</text>
</comment>
<protein>
    <recommendedName>
        <fullName evidence="8">GTP-binding protein</fullName>
    </recommendedName>
</protein>